<gene>
    <name evidence="2" type="ORF">SDC9_195780</name>
</gene>
<feature type="transmembrane region" description="Helical" evidence="1">
    <location>
        <begin position="43"/>
        <end position="64"/>
    </location>
</feature>
<dbReference type="EMBL" id="VSSQ01110242">
    <property type="protein sequence ID" value="MPN48175.1"/>
    <property type="molecule type" value="Genomic_DNA"/>
</dbReference>
<evidence type="ECO:0000256" key="1">
    <source>
        <dbReference type="SAM" id="Phobius"/>
    </source>
</evidence>
<comment type="caution">
    <text evidence="2">The sequence shown here is derived from an EMBL/GenBank/DDBJ whole genome shotgun (WGS) entry which is preliminary data.</text>
</comment>
<dbReference type="AlphaFoldDB" id="A0A645IA01"/>
<keyword evidence="1" id="KW-0812">Transmembrane</keyword>
<keyword evidence="1" id="KW-1133">Transmembrane helix</keyword>
<name>A0A645IA01_9ZZZZ</name>
<organism evidence="2">
    <name type="scientific">bioreactor metagenome</name>
    <dbReference type="NCBI Taxonomy" id="1076179"/>
    <lineage>
        <taxon>unclassified sequences</taxon>
        <taxon>metagenomes</taxon>
        <taxon>ecological metagenomes</taxon>
    </lineage>
</organism>
<evidence type="ECO:0000313" key="2">
    <source>
        <dbReference type="EMBL" id="MPN48175.1"/>
    </source>
</evidence>
<sequence length="74" mass="9326">MVRLLSMVYLQQNNYYYFVFLTLKNYLVRLIETLQKSFFRQVIVYFARMLLLFYIVSNLLEVFYKYQDNYLFFL</sequence>
<keyword evidence="1" id="KW-0472">Membrane</keyword>
<accession>A0A645IA01</accession>
<reference evidence="2" key="1">
    <citation type="submission" date="2019-08" db="EMBL/GenBank/DDBJ databases">
        <authorList>
            <person name="Kucharzyk K."/>
            <person name="Murdoch R.W."/>
            <person name="Higgins S."/>
            <person name="Loffler F."/>
        </authorList>
    </citation>
    <scope>NUCLEOTIDE SEQUENCE</scope>
</reference>
<protein>
    <submittedName>
        <fullName evidence="2">Uncharacterized protein</fullName>
    </submittedName>
</protein>
<proteinExistence type="predicted"/>